<name>A0ABT9ZPX3_9BACI</name>
<dbReference type="Proteomes" id="UP001230005">
    <property type="component" value="Unassembled WGS sequence"/>
</dbReference>
<dbReference type="SUPFAM" id="SSF109998">
    <property type="entry name" value="Triger factor/SurA peptide-binding domain-like"/>
    <property type="match status" value="1"/>
</dbReference>
<proteinExistence type="predicted"/>
<evidence type="ECO:0000313" key="2">
    <source>
        <dbReference type="Proteomes" id="UP001230005"/>
    </source>
</evidence>
<dbReference type="InterPro" id="IPR027304">
    <property type="entry name" value="Trigger_fact/SurA_dom_sf"/>
</dbReference>
<dbReference type="EMBL" id="JAUSUG010000001">
    <property type="protein sequence ID" value="MDQ0252762.1"/>
    <property type="molecule type" value="Genomic_DNA"/>
</dbReference>
<dbReference type="RefSeq" id="WP_307320550.1">
    <property type="nucleotide sequence ID" value="NZ_JAUSUG010000001.1"/>
</dbReference>
<protein>
    <recommendedName>
        <fullName evidence="3">Lipoprotein</fullName>
    </recommendedName>
</protein>
<organism evidence="1 2">
    <name type="scientific">Evansella vedderi</name>
    <dbReference type="NCBI Taxonomy" id="38282"/>
    <lineage>
        <taxon>Bacteria</taxon>
        <taxon>Bacillati</taxon>
        <taxon>Bacillota</taxon>
        <taxon>Bacilli</taxon>
        <taxon>Bacillales</taxon>
        <taxon>Bacillaceae</taxon>
        <taxon>Evansella</taxon>
    </lineage>
</organism>
<comment type="caution">
    <text evidence="1">The sequence shown here is derived from an EMBL/GenBank/DDBJ whole genome shotgun (WGS) entry which is preliminary data.</text>
</comment>
<gene>
    <name evidence="1" type="ORF">J2S74_000134</name>
</gene>
<sequence>MSILFVFIAACSDQGFEKEDTAAILNGEEMKYEDIMVQFSVDENREETVINYLKQEIVILEAREMGITVSDEEVEESKKAIFPGSDASERYKMIENKELYEFYEQQASLLGVSPEEFFEAWEERTYQIQAYVEKYIDAKFGYPDKGEDVDEWGQKIDDHLDKLLKNYKEDGRLIIK</sequence>
<accession>A0ABT9ZPX3</accession>
<evidence type="ECO:0000313" key="1">
    <source>
        <dbReference type="EMBL" id="MDQ0252762.1"/>
    </source>
</evidence>
<keyword evidence="2" id="KW-1185">Reference proteome</keyword>
<reference evidence="1 2" key="1">
    <citation type="submission" date="2023-07" db="EMBL/GenBank/DDBJ databases">
        <title>Genomic Encyclopedia of Type Strains, Phase IV (KMG-IV): sequencing the most valuable type-strain genomes for metagenomic binning, comparative biology and taxonomic classification.</title>
        <authorList>
            <person name="Goeker M."/>
        </authorList>
    </citation>
    <scope>NUCLEOTIDE SEQUENCE [LARGE SCALE GENOMIC DNA]</scope>
    <source>
        <strain evidence="1 2">DSM 9768</strain>
    </source>
</reference>
<evidence type="ECO:0008006" key="3">
    <source>
        <dbReference type="Google" id="ProtNLM"/>
    </source>
</evidence>